<proteinExistence type="predicted"/>
<accession>A0ACB7TLZ6</accession>
<organism evidence="1 2">
    <name type="scientific">Hyalomma asiaticum</name>
    <name type="common">Tick</name>
    <dbReference type="NCBI Taxonomy" id="266040"/>
    <lineage>
        <taxon>Eukaryota</taxon>
        <taxon>Metazoa</taxon>
        <taxon>Ecdysozoa</taxon>
        <taxon>Arthropoda</taxon>
        <taxon>Chelicerata</taxon>
        <taxon>Arachnida</taxon>
        <taxon>Acari</taxon>
        <taxon>Parasitiformes</taxon>
        <taxon>Ixodida</taxon>
        <taxon>Ixodoidea</taxon>
        <taxon>Ixodidae</taxon>
        <taxon>Hyalomminae</taxon>
        <taxon>Hyalomma</taxon>
    </lineage>
</organism>
<dbReference type="EMBL" id="CM023481">
    <property type="protein sequence ID" value="KAH6945864.1"/>
    <property type="molecule type" value="Genomic_DNA"/>
</dbReference>
<gene>
    <name evidence="1" type="ORF">HPB50_010358</name>
</gene>
<evidence type="ECO:0000313" key="1">
    <source>
        <dbReference type="EMBL" id="KAH6945864.1"/>
    </source>
</evidence>
<keyword evidence="2" id="KW-1185">Reference proteome</keyword>
<reference evidence="1" key="1">
    <citation type="submission" date="2020-05" db="EMBL/GenBank/DDBJ databases">
        <title>Large-scale comparative analyses of tick genomes elucidate their genetic diversity and vector capacities.</title>
        <authorList>
            <person name="Jia N."/>
            <person name="Wang J."/>
            <person name="Shi W."/>
            <person name="Du L."/>
            <person name="Sun Y."/>
            <person name="Zhan W."/>
            <person name="Jiang J."/>
            <person name="Wang Q."/>
            <person name="Zhang B."/>
            <person name="Ji P."/>
            <person name="Sakyi L.B."/>
            <person name="Cui X."/>
            <person name="Yuan T."/>
            <person name="Jiang B."/>
            <person name="Yang W."/>
            <person name="Lam T.T.-Y."/>
            <person name="Chang Q."/>
            <person name="Ding S."/>
            <person name="Wang X."/>
            <person name="Zhu J."/>
            <person name="Ruan X."/>
            <person name="Zhao L."/>
            <person name="Wei J."/>
            <person name="Que T."/>
            <person name="Du C."/>
            <person name="Cheng J."/>
            <person name="Dai P."/>
            <person name="Han X."/>
            <person name="Huang E."/>
            <person name="Gao Y."/>
            <person name="Liu J."/>
            <person name="Shao H."/>
            <person name="Ye R."/>
            <person name="Li L."/>
            <person name="Wei W."/>
            <person name="Wang X."/>
            <person name="Wang C."/>
            <person name="Yang T."/>
            <person name="Huo Q."/>
            <person name="Li W."/>
            <person name="Guo W."/>
            <person name="Chen H."/>
            <person name="Zhou L."/>
            <person name="Ni X."/>
            <person name="Tian J."/>
            <person name="Zhou Y."/>
            <person name="Sheng Y."/>
            <person name="Liu T."/>
            <person name="Pan Y."/>
            <person name="Xia L."/>
            <person name="Li J."/>
            <person name="Zhao F."/>
            <person name="Cao W."/>
        </authorList>
    </citation>
    <scope>NUCLEOTIDE SEQUENCE</scope>
    <source>
        <strain evidence="1">Hyas-2018</strain>
    </source>
</reference>
<protein>
    <submittedName>
        <fullName evidence="1">Uncharacterized protein</fullName>
    </submittedName>
</protein>
<dbReference type="Proteomes" id="UP000821845">
    <property type="component" value="Chromosome 1"/>
</dbReference>
<name>A0ACB7TLZ6_HYAAI</name>
<evidence type="ECO:0000313" key="2">
    <source>
        <dbReference type="Proteomes" id="UP000821845"/>
    </source>
</evidence>
<comment type="caution">
    <text evidence="1">The sequence shown here is derived from an EMBL/GenBank/DDBJ whole genome shotgun (WGS) entry which is preliminary data.</text>
</comment>
<sequence>MEIQDVRTLTENGILADASALLAEASSGDAAVATLPVVNLSIPFLGGTQGIMIGTTQDGSGAFVVDASQLSLLSSSGVFADGVLQLSVQGNDDTEQLVVLQPQEMASLESSGTAPLMELSTNVPASMPLITLSDADTAKKLPAVHKVEEIGPPLGKGPFKCSVCNMEFTKWSQLQRHERAHAEDKPFKCSRCDASFNQELNLRLHMATHPVNPSTMSVVLPAGLKLGTFEQQDELNVWIIAESSDVSLPLPDYLAKLQHMINKSLSSLEQDSLPELLTRGAAL</sequence>